<evidence type="ECO:0000256" key="2">
    <source>
        <dbReference type="ARBA" id="ARBA00022664"/>
    </source>
</evidence>
<dbReference type="OMA" id="ILYMLPG"/>
<dbReference type="Proteomes" id="UP000001996">
    <property type="component" value="Unassembled WGS sequence"/>
</dbReference>
<dbReference type="PROSITE" id="PS50294">
    <property type="entry name" value="WD_REPEATS_REGION"/>
    <property type="match status" value="3"/>
</dbReference>
<dbReference type="SUPFAM" id="SSF50978">
    <property type="entry name" value="WD40 repeat-like"/>
    <property type="match status" value="1"/>
</dbReference>
<dbReference type="InterPro" id="IPR052234">
    <property type="entry name" value="U5_snRNP_Component"/>
</dbReference>
<keyword evidence="2" id="KW-0507">mRNA processing</keyword>
<protein>
    <submittedName>
        <fullName evidence="6">Uncharacterized protein</fullName>
    </submittedName>
</protein>
<organism evidence="6 7">
    <name type="scientific">Lodderomyces elongisporus (strain ATCC 11503 / CBS 2605 / JCM 1781 / NBRC 1676 / NRRL YB-4239)</name>
    <name type="common">Yeast</name>
    <name type="synonym">Saccharomyces elongisporus</name>
    <dbReference type="NCBI Taxonomy" id="379508"/>
    <lineage>
        <taxon>Eukaryota</taxon>
        <taxon>Fungi</taxon>
        <taxon>Dikarya</taxon>
        <taxon>Ascomycota</taxon>
        <taxon>Saccharomycotina</taxon>
        <taxon>Pichiomycetes</taxon>
        <taxon>Debaryomycetaceae</taxon>
        <taxon>Candida/Lodderomyces clade</taxon>
        <taxon>Lodderomyces</taxon>
    </lineage>
</organism>
<dbReference type="GO" id="GO:0003723">
    <property type="term" value="F:RNA binding"/>
    <property type="evidence" value="ECO:0007669"/>
    <property type="project" value="TreeGrafter"/>
</dbReference>
<dbReference type="HOGENOM" id="CLU_000288_57_2_1"/>
<dbReference type="PRINTS" id="PR00320">
    <property type="entry name" value="GPROTEINBRPT"/>
</dbReference>
<dbReference type="InterPro" id="IPR020472">
    <property type="entry name" value="WD40_PAC1"/>
</dbReference>
<reference evidence="6 7" key="1">
    <citation type="journal article" date="2009" name="Nature">
        <title>Evolution of pathogenicity and sexual reproduction in eight Candida genomes.</title>
        <authorList>
            <person name="Butler G."/>
            <person name="Rasmussen M.D."/>
            <person name="Lin M.F."/>
            <person name="Santos M.A."/>
            <person name="Sakthikumar S."/>
            <person name="Munro C.A."/>
            <person name="Rheinbay E."/>
            <person name="Grabherr M."/>
            <person name="Forche A."/>
            <person name="Reedy J.L."/>
            <person name="Agrafioti I."/>
            <person name="Arnaud M.B."/>
            <person name="Bates S."/>
            <person name="Brown A.J."/>
            <person name="Brunke S."/>
            <person name="Costanzo M.C."/>
            <person name="Fitzpatrick D.A."/>
            <person name="de Groot P.W."/>
            <person name="Harris D."/>
            <person name="Hoyer L.L."/>
            <person name="Hube B."/>
            <person name="Klis F.M."/>
            <person name="Kodira C."/>
            <person name="Lennard N."/>
            <person name="Logue M.E."/>
            <person name="Martin R."/>
            <person name="Neiman A.M."/>
            <person name="Nikolaou E."/>
            <person name="Quail M.A."/>
            <person name="Quinn J."/>
            <person name="Santos M.C."/>
            <person name="Schmitzberger F.F."/>
            <person name="Sherlock G."/>
            <person name="Shah P."/>
            <person name="Silverstein K.A."/>
            <person name="Skrzypek M.S."/>
            <person name="Soll D."/>
            <person name="Staggs R."/>
            <person name="Stansfield I."/>
            <person name="Stumpf M.P."/>
            <person name="Sudbery P.E."/>
            <person name="Srikantha T."/>
            <person name="Zeng Q."/>
            <person name="Berman J."/>
            <person name="Berriman M."/>
            <person name="Heitman J."/>
            <person name="Gow N.A."/>
            <person name="Lorenz M.C."/>
            <person name="Birren B.W."/>
            <person name="Kellis M."/>
            <person name="Cuomo C.A."/>
        </authorList>
    </citation>
    <scope>NUCLEOTIDE SEQUENCE [LARGE SCALE GENOMIC DNA]</scope>
    <source>
        <strain evidence="7">ATCC 11503 / BCRC 21390 / CBS 2605 / JCM 1781 / NBRC 1676 / NRRL YB-4239</strain>
    </source>
</reference>
<dbReference type="PROSITE" id="PS00678">
    <property type="entry name" value="WD_REPEATS_1"/>
    <property type="match status" value="2"/>
</dbReference>
<keyword evidence="3" id="KW-0677">Repeat</keyword>
<evidence type="ECO:0000256" key="5">
    <source>
        <dbReference type="PROSITE-ProRule" id="PRU00221"/>
    </source>
</evidence>
<gene>
    <name evidence="6" type="ORF">LELG_04124</name>
</gene>
<dbReference type="PANTHER" id="PTHR44006:SF1">
    <property type="entry name" value="U5 SMALL NUCLEAR RIBONUCLEOPROTEIN 40 KDA PROTEIN"/>
    <property type="match status" value="1"/>
</dbReference>
<feature type="repeat" description="WD" evidence="5">
    <location>
        <begin position="41"/>
        <end position="74"/>
    </location>
</feature>
<sequence length="368" mass="40013">MSVVKRQKLDNSNYISLELEQSLITATDLRRKLYDDAILLENGHRGAVFTSKFSHSGSLIATGGIDKTILLWNLPLKFDTDIEQEVQDSINIAALSGHKKAVTTLCWLAEDEVLVSGCADSTLGVWDVYSERKLRKLTGHKSVVNQVVQLNDDDLGAGSGASVASVSDDGLMKFWDFREKKSICGVDTEYPLLTCCRGINNGRSAIGAAHTIYCSGIDPVISAYDMRKLDQALWTFAGYFESTSSLSLSPDGSTLASRTFDGSLHTFDLVGLLGKEPKLKNVMSESGNIPIPGSQNEEWLIRTCFSNNNVNLVSGTLDGKLLVWQQLSGKLVASYEGHGSAVLDVDYHPLEDIVVSTAADGTIIVREL</sequence>
<dbReference type="AlphaFoldDB" id="A5E3D7"/>
<evidence type="ECO:0000313" key="7">
    <source>
        <dbReference type="Proteomes" id="UP000001996"/>
    </source>
</evidence>
<dbReference type="VEuPathDB" id="FungiDB:LELG_04124"/>
<dbReference type="Gene3D" id="2.130.10.10">
    <property type="entry name" value="YVTN repeat-like/Quinoprotein amine dehydrogenase"/>
    <property type="match status" value="1"/>
</dbReference>
<keyword evidence="1 5" id="KW-0853">WD repeat</keyword>
<dbReference type="GO" id="GO:0006397">
    <property type="term" value="P:mRNA processing"/>
    <property type="evidence" value="ECO:0007669"/>
    <property type="project" value="UniProtKB-KW"/>
</dbReference>
<evidence type="ECO:0000256" key="1">
    <source>
        <dbReference type="ARBA" id="ARBA00022574"/>
    </source>
</evidence>
<feature type="repeat" description="WD" evidence="5">
    <location>
        <begin position="95"/>
        <end position="136"/>
    </location>
</feature>
<dbReference type="InterPro" id="IPR036322">
    <property type="entry name" value="WD40_repeat_dom_sf"/>
</dbReference>
<proteinExistence type="predicted"/>
<dbReference type="InParanoid" id="A5E3D7"/>
<evidence type="ECO:0000313" key="6">
    <source>
        <dbReference type="EMBL" id="EDK45945.1"/>
    </source>
</evidence>
<keyword evidence="7" id="KW-1185">Reference proteome</keyword>
<dbReference type="GO" id="GO:0071013">
    <property type="term" value="C:catalytic step 2 spliceosome"/>
    <property type="evidence" value="ECO:0007669"/>
    <property type="project" value="TreeGrafter"/>
</dbReference>
<feature type="repeat" description="WD" evidence="5">
    <location>
        <begin position="335"/>
        <end position="368"/>
    </location>
</feature>
<dbReference type="PANTHER" id="PTHR44006">
    <property type="entry name" value="U5 SMALL NUCLEAR RIBONUCLEOPROTEIN 40 KDA PROTEIN"/>
    <property type="match status" value="1"/>
</dbReference>
<dbReference type="PROSITE" id="PS50082">
    <property type="entry name" value="WD_REPEATS_2"/>
    <property type="match status" value="3"/>
</dbReference>
<dbReference type="eggNOG" id="KOG0265">
    <property type="taxonomic scope" value="Eukaryota"/>
</dbReference>
<dbReference type="OrthoDB" id="1068471at2759"/>
<evidence type="ECO:0000256" key="4">
    <source>
        <dbReference type="ARBA" id="ARBA00023187"/>
    </source>
</evidence>
<dbReference type="Pfam" id="PF00400">
    <property type="entry name" value="WD40"/>
    <property type="match status" value="4"/>
</dbReference>
<dbReference type="GO" id="GO:0008380">
    <property type="term" value="P:RNA splicing"/>
    <property type="evidence" value="ECO:0007669"/>
    <property type="project" value="UniProtKB-KW"/>
</dbReference>
<dbReference type="InterPro" id="IPR001680">
    <property type="entry name" value="WD40_rpt"/>
</dbReference>
<dbReference type="InterPro" id="IPR015943">
    <property type="entry name" value="WD40/YVTN_repeat-like_dom_sf"/>
</dbReference>
<dbReference type="InterPro" id="IPR019775">
    <property type="entry name" value="WD40_repeat_CS"/>
</dbReference>
<dbReference type="STRING" id="379508.A5E3D7"/>
<accession>A5E3D7</accession>
<dbReference type="EMBL" id="CH981528">
    <property type="protein sequence ID" value="EDK45945.1"/>
    <property type="molecule type" value="Genomic_DNA"/>
</dbReference>
<evidence type="ECO:0000256" key="3">
    <source>
        <dbReference type="ARBA" id="ARBA00022737"/>
    </source>
</evidence>
<keyword evidence="4" id="KW-0508">mRNA splicing</keyword>
<name>A5E3D7_LODEL</name>
<dbReference type="SMART" id="SM00320">
    <property type="entry name" value="WD40"/>
    <property type="match status" value="6"/>
</dbReference>